<feature type="domain" description="SAP" evidence="2">
    <location>
        <begin position="14"/>
        <end position="48"/>
    </location>
</feature>
<dbReference type="STRING" id="81985.R0GW00"/>
<evidence type="ECO:0000313" key="3">
    <source>
        <dbReference type="EMBL" id="EOA15353.1"/>
    </source>
</evidence>
<dbReference type="InterPro" id="IPR032552">
    <property type="entry name" value="RSB_motif"/>
</dbReference>
<dbReference type="OrthoDB" id="5348404at2759"/>
<sequence>MSSSPFPILDNRPIDKWKVTELKEELKRRRLTTRGLKEELVRRLDEALRLEQEESERINSAAVAAAEKANQEAQMFSFTGGNITPDRKQTTPVAPFAAAFSNETTPVTAEKPPEPTETKTTTEASAAVETTPPPVFSEPEVNTVQFASHEDEKVDDVRGDIAGLGSSASEHIIHNSQPFSGDIAGLGSSASDPFSGLDGGGSKAQPTEAVLENSAMYNQVSEVIPVTGFEVKSDCISTDSVSNNEKIELKDNKIADNVKLEQNVNKSQEPSKVAAELHPMDVEAPLEQKISVGGGDDSNAANTDMTKDNNIIDAGDSEKLNLDRSSGDESMEDEPETKQTESVTSDDKSEKIEMLSKEETRADMDAGKGKATENKNHPLVASDKRKLPANDQEAVGNNEPAKRRRWNSESIKIPEAQANNSAAPTTTPRSTGLKRDFSRSDSSVSEDGPKERVVPPSPKEPTNSLRIDRFLRPFTLKAVQELLGKTGNVTSFWMDHIKTHCYVTYSSVEEAAATRQAVYNLQWPPNGGRFLTAEFVGPEEVKAKLEAPLPPPPQPQHQTQAQAASRPPPTALPPPPPPLTKPPPVAERLPPPPALAPEEQEPPIVTLDDLFKKTKAIPRIYYLPLSEEQVAAKLAAKNNK</sequence>
<proteinExistence type="predicted"/>
<dbReference type="PANTHER" id="PTHR47031">
    <property type="entry name" value="SAP DNA-BINDING DOMAIN-CONTAINING PROTEIN"/>
    <property type="match status" value="1"/>
</dbReference>
<feature type="compositionally biased region" description="Low complexity" evidence="1">
    <location>
        <begin position="118"/>
        <end position="130"/>
    </location>
</feature>
<dbReference type="SUPFAM" id="SSF54928">
    <property type="entry name" value="RNA-binding domain, RBD"/>
    <property type="match status" value="1"/>
</dbReference>
<dbReference type="SMART" id="SM00513">
    <property type="entry name" value="SAP"/>
    <property type="match status" value="1"/>
</dbReference>
<feature type="compositionally biased region" description="Pro residues" evidence="1">
    <location>
        <begin position="566"/>
        <end position="595"/>
    </location>
</feature>
<dbReference type="Gene3D" id="1.10.720.30">
    <property type="entry name" value="SAP domain"/>
    <property type="match status" value="1"/>
</dbReference>
<protein>
    <recommendedName>
        <fullName evidence="2">SAP domain-containing protein</fullName>
    </recommendedName>
</protein>
<accession>R0GW00</accession>
<feature type="compositionally biased region" description="Basic and acidic residues" evidence="1">
    <location>
        <begin position="316"/>
        <end position="327"/>
    </location>
</feature>
<dbReference type="eggNOG" id="KOG2416">
    <property type="taxonomic scope" value="Eukaryota"/>
</dbReference>
<dbReference type="Pfam" id="PF16294">
    <property type="entry name" value="RSB_motif"/>
    <property type="match status" value="1"/>
</dbReference>
<dbReference type="Proteomes" id="UP000029121">
    <property type="component" value="Unassembled WGS sequence"/>
</dbReference>
<feature type="compositionally biased region" description="Basic and acidic residues" evidence="1">
    <location>
        <begin position="345"/>
        <end position="388"/>
    </location>
</feature>
<evidence type="ECO:0000259" key="2">
    <source>
        <dbReference type="PROSITE" id="PS50800"/>
    </source>
</evidence>
<evidence type="ECO:0000313" key="4">
    <source>
        <dbReference type="Proteomes" id="UP000029121"/>
    </source>
</evidence>
<dbReference type="SUPFAM" id="SSF68906">
    <property type="entry name" value="SAP domain"/>
    <property type="match status" value="1"/>
</dbReference>
<dbReference type="GO" id="GO:0003676">
    <property type="term" value="F:nucleic acid binding"/>
    <property type="evidence" value="ECO:0007669"/>
    <property type="project" value="InterPro"/>
</dbReference>
<feature type="region of interest" description="Disordered" evidence="1">
    <location>
        <begin position="545"/>
        <end position="605"/>
    </location>
</feature>
<dbReference type="EMBL" id="KB870811">
    <property type="protein sequence ID" value="EOA15353.1"/>
    <property type="molecule type" value="Genomic_DNA"/>
</dbReference>
<feature type="region of interest" description="Disordered" evidence="1">
    <location>
        <begin position="183"/>
        <end position="205"/>
    </location>
</feature>
<dbReference type="KEGG" id="crb:17878061"/>
<dbReference type="PROSITE" id="PS50800">
    <property type="entry name" value="SAP"/>
    <property type="match status" value="1"/>
</dbReference>
<dbReference type="InterPro" id="IPR035979">
    <property type="entry name" value="RBD_domain_sf"/>
</dbReference>
<dbReference type="InterPro" id="IPR034257">
    <property type="entry name" value="Acinus_RRM"/>
</dbReference>
<evidence type="ECO:0000256" key="1">
    <source>
        <dbReference type="SAM" id="MobiDB-lite"/>
    </source>
</evidence>
<dbReference type="InterPro" id="IPR036361">
    <property type="entry name" value="SAP_dom_sf"/>
</dbReference>
<dbReference type="AlphaFoldDB" id="R0GW00"/>
<keyword evidence="4" id="KW-1185">Reference proteome</keyword>
<dbReference type="CDD" id="cd12432">
    <property type="entry name" value="RRM_ACINU"/>
    <property type="match status" value="1"/>
</dbReference>
<organism evidence="3 4">
    <name type="scientific">Capsella rubella</name>
    <dbReference type="NCBI Taxonomy" id="81985"/>
    <lineage>
        <taxon>Eukaryota</taxon>
        <taxon>Viridiplantae</taxon>
        <taxon>Streptophyta</taxon>
        <taxon>Embryophyta</taxon>
        <taxon>Tracheophyta</taxon>
        <taxon>Spermatophyta</taxon>
        <taxon>Magnoliopsida</taxon>
        <taxon>eudicotyledons</taxon>
        <taxon>Gunneridae</taxon>
        <taxon>Pentapetalae</taxon>
        <taxon>rosids</taxon>
        <taxon>malvids</taxon>
        <taxon>Brassicales</taxon>
        <taxon>Brassicaceae</taxon>
        <taxon>Camelineae</taxon>
        <taxon>Capsella</taxon>
    </lineage>
</organism>
<dbReference type="PANTHER" id="PTHR47031:SF3">
    <property type="entry name" value="SAP DOMAIN-CONTAINING PROTEIN"/>
    <property type="match status" value="1"/>
</dbReference>
<feature type="compositionally biased region" description="Polar residues" evidence="1">
    <location>
        <begin position="417"/>
        <end position="430"/>
    </location>
</feature>
<dbReference type="InterPro" id="IPR003034">
    <property type="entry name" value="SAP_dom"/>
</dbReference>
<name>R0GW00_9BRAS</name>
<reference evidence="4" key="1">
    <citation type="journal article" date="2013" name="Nat. Genet.">
        <title>The Capsella rubella genome and the genomic consequences of rapid mating system evolution.</title>
        <authorList>
            <person name="Slotte T."/>
            <person name="Hazzouri K.M."/>
            <person name="Agren J.A."/>
            <person name="Koenig D."/>
            <person name="Maumus F."/>
            <person name="Guo Y.L."/>
            <person name="Steige K."/>
            <person name="Platts A.E."/>
            <person name="Escobar J.S."/>
            <person name="Newman L.K."/>
            <person name="Wang W."/>
            <person name="Mandakova T."/>
            <person name="Vello E."/>
            <person name="Smith L.M."/>
            <person name="Henz S.R."/>
            <person name="Steffen J."/>
            <person name="Takuno S."/>
            <person name="Brandvain Y."/>
            <person name="Coop G."/>
            <person name="Andolfatto P."/>
            <person name="Hu T.T."/>
            <person name="Blanchette M."/>
            <person name="Clark R.M."/>
            <person name="Quesneville H."/>
            <person name="Nordborg M."/>
            <person name="Gaut B.S."/>
            <person name="Lysak M.A."/>
            <person name="Jenkins J."/>
            <person name="Grimwood J."/>
            <person name="Chapman J."/>
            <person name="Prochnik S."/>
            <person name="Shu S."/>
            <person name="Rokhsar D."/>
            <person name="Schmutz J."/>
            <person name="Weigel D."/>
            <person name="Wright S.I."/>
        </authorList>
    </citation>
    <scope>NUCLEOTIDE SEQUENCE [LARGE SCALE GENOMIC DNA]</scope>
    <source>
        <strain evidence="4">cv. Monte Gargano</strain>
    </source>
</reference>
<dbReference type="Pfam" id="PF02037">
    <property type="entry name" value="SAP"/>
    <property type="match status" value="1"/>
</dbReference>
<feature type="region of interest" description="Disordered" evidence="1">
    <location>
        <begin position="262"/>
        <end position="464"/>
    </location>
</feature>
<gene>
    <name evidence="3" type="ORF">CARUB_v10004348mg</name>
</gene>
<feature type="region of interest" description="Disordered" evidence="1">
    <location>
        <begin position="99"/>
        <end position="138"/>
    </location>
</feature>